<dbReference type="SUPFAM" id="SSF48371">
    <property type="entry name" value="ARM repeat"/>
    <property type="match status" value="1"/>
</dbReference>
<dbReference type="PROSITE" id="PS50077">
    <property type="entry name" value="HEAT_REPEAT"/>
    <property type="match status" value="2"/>
</dbReference>
<feature type="region of interest" description="Disordered" evidence="3">
    <location>
        <begin position="1"/>
        <end position="21"/>
    </location>
</feature>
<comment type="caution">
    <text evidence="4">The sequence shown here is derived from an EMBL/GenBank/DDBJ whole genome shotgun (WGS) entry which is preliminary data.</text>
</comment>
<feature type="repeat" description="HEAT" evidence="2">
    <location>
        <begin position="260"/>
        <end position="298"/>
    </location>
</feature>
<feature type="compositionally biased region" description="Low complexity" evidence="3">
    <location>
        <begin position="836"/>
        <end position="860"/>
    </location>
</feature>
<dbReference type="InterPro" id="IPR021133">
    <property type="entry name" value="HEAT_type_2"/>
</dbReference>
<evidence type="ECO:0000256" key="1">
    <source>
        <dbReference type="ARBA" id="ARBA00022737"/>
    </source>
</evidence>
<name>A0A7J6M3L2_PEROL</name>
<dbReference type="PANTHER" id="PTHR10648:SF1">
    <property type="entry name" value="SERINE_THREONINE-PROTEIN PHOSPHATASE 4 REGULATORY SUBUNIT 1"/>
    <property type="match status" value="1"/>
</dbReference>
<feature type="non-terminal residue" evidence="4">
    <location>
        <position position="1007"/>
    </location>
</feature>
<dbReference type="InterPro" id="IPR000357">
    <property type="entry name" value="HEAT"/>
</dbReference>
<accession>A0A7J6M3L2</accession>
<dbReference type="GO" id="GO:0005737">
    <property type="term" value="C:cytoplasm"/>
    <property type="evidence" value="ECO:0007669"/>
    <property type="project" value="TreeGrafter"/>
</dbReference>
<dbReference type="AlphaFoldDB" id="A0A7J6M3L2"/>
<dbReference type="InterPro" id="IPR011989">
    <property type="entry name" value="ARM-like"/>
</dbReference>
<dbReference type="GO" id="GO:0019888">
    <property type="term" value="F:protein phosphatase regulator activity"/>
    <property type="evidence" value="ECO:0007669"/>
    <property type="project" value="TreeGrafter"/>
</dbReference>
<dbReference type="Proteomes" id="UP000572268">
    <property type="component" value="Unassembled WGS sequence"/>
</dbReference>
<feature type="repeat" description="HEAT" evidence="2">
    <location>
        <begin position="114"/>
        <end position="152"/>
    </location>
</feature>
<dbReference type="Pfam" id="PF02985">
    <property type="entry name" value="HEAT"/>
    <property type="match status" value="1"/>
</dbReference>
<dbReference type="Gene3D" id="1.25.10.10">
    <property type="entry name" value="Leucine-rich Repeat Variant"/>
    <property type="match status" value="2"/>
</dbReference>
<protein>
    <submittedName>
        <fullName evidence="4">Uncharacterized protein</fullName>
    </submittedName>
</protein>
<reference evidence="4 5" key="1">
    <citation type="submission" date="2020-04" db="EMBL/GenBank/DDBJ databases">
        <title>Perkinsus olseni comparative genomics.</title>
        <authorList>
            <person name="Bogema D.R."/>
        </authorList>
    </citation>
    <scope>NUCLEOTIDE SEQUENCE [LARGE SCALE GENOMIC DNA]</scope>
    <source>
        <strain evidence="4">ATCC PRA-31</strain>
    </source>
</reference>
<keyword evidence="1" id="KW-0677">Repeat</keyword>
<dbReference type="InterPro" id="IPR016024">
    <property type="entry name" value="ARM-type_fold"/>
</dbReference>
<feature type="region of interest" description="Disordered" evidence="3">
    <location>
        <begin position="966"/>
        <end position="986"/>
    </location>
</feature>
<proteinExistence type="predicted"/>
<dbReference type="PANTHER" id="PTHR10648">
    <property type="entry name" value="SERINE/THREONINE-PROTEIN PHOSPHATASE PP2A 65 KDA REGULATORY SUBUNIT"/>
    <property type="match status" value="1"/>
</dbReference>
<organism evidence="4 5">
    <name type="scientific">Perkinsus olseni</name>
    <name type="common">Perkinsus atlanticus</name>
    <dbReference type="NCBI Taxonomy" id="32597"/>
    <lineage>
        <taxon>Eukaryota</taxon>
        <taxon>Sar</taxon>
        <taxon>Alveolata</taxon>
        <taxon>Perkinsozoa</taxon>
        <taxon>Perkinsea</taxon>
        <taxon>Perkinsida</taxon>
        <taxon>Perkinsidae</taxon>
        <taxon>Perkinsus</taxon>
    </lineage>
</organism>
<evidence type="ECO:0000313" key="5">
    <source>
        <dbReference type="Proteomes" id="UP000572268"/>
    </source>
</evidence>
<dbReference type="InterPro" id="IPR051023">
    <property type="entry name" value="PP2A_Regulatory_Subunit_A"/>
</dbReference>
<gene>
    <name evidence="4" type="ORF">FOL46_003329</name>
</gene>
<evidence type="ECO:0000256" key="3">
    <source>
        <dbReference type="SAM" id="MobiDB-lite"/>
    </source>
</evidence>
<sequence length="1007" mass="107812">MQYLLGRRQGSTDSVVSAGSVGGPTESTVFVATVHPGLEYISNLSPLNRTLLLLQPPGKSGSLSVDEDGGQQRGATIDAATVSRACAPHIRVAAIKQLPETCYSVGYEEAAEYIVPLVLQRLPGDPDPSIRQALLDTLGELAAFLILSDPEEGYHTLVDKLFPLVTKMLVNDKSSEVRSRAATAMATLAVHMRARDHGETVLTTLLRLSQMPADPTASGALGEDETDSSGQFNGTAATAAVQLMGQLSPTLGPDICSQYIVAQLNSLTEERSPKVRRSVAGAMAEVAAIIGPTLTLSKLYPFYLQLTHDPHWAVRKSAVDSLHLFLMELLLSNRDREASSSSSSSGPVDSAVSELLSAMSAALVTDTSWWVRKAAMLKVGYVVASCSPLLSHPSVLNAVDPLLAQFSDLIVSYASNLSQLSSRDPSTSVKGASSEGGSLGGAELSREILYHAAFTFVGVARGVSSAPIDFATLWPQRLQKPFLALLHCSESRVRRPLIASLHILVASEQCQEVFEDCALAVIQILASPQSLAEERILVLRDAVEGVFQRLGPKSALRGRMLRILTTLATSPSTATPRSRSASLSLLSSRGDGKNITVTDTTGWREKQELARVAGKLFNLWVDPEDVATKESPASEPAIGSLVALWLTLLAASTPTICLAAARSAPQLFRCRYVGRETKRRIVAYLVKKYACSEYSNRRRVLVEVAKQVLLAVRRGPDREDGDLQPEGRYFMTLLALLGLDDCVHIRQSVASTLCLLSPLPADLPESITSLVETLRQDDDDAEVKRTAERIIISSDTLPGKGLVRLDWSADTGYEYLPSPAAAGHYDKHWVLHGDDTGTTPSSPTSPGPQRSSSCSSSVSGFDGGTGSSDGASHALLEEVDEELSESLATLEKAAAVRAPVPPGPRSTLAADTRFNRGLLAASFLHVPEAASANPARSFYIGGEDTEEEGVPDDALAEDFTLDDCREVNDNVGSSTPTGSHGYYKREYRGRIRPDRLDDGYAVPEVSG</sequence>
<dbReference type="EMBL" id="JABANN010000216">
    <property type="protein sequence ID" value="KAF4666026.1"/>
    <property type="molecule type" value="Genomic_DNA"/>
</dbReference>
<evidence type="ECO:0000256" key="2">
    <source>
        <dbReference type="PROSITE-ProRule" id="PRU00103"/>
    </source>
</evidence>
<evidence type="ECO:0000313" key="4">
    <source>
        <dbReference type="EMBL" id="KAF4666026.1"/>
    </source>
</evidence>
<feature type="region of interest" description="Disordered" evidence="3">
    <location>
        <begin position="832"/>
        <end position="871"/>
    </location>
</feature>